<organism evidence="2 3">
    <name type="scientific">Cephalotus follicularis</name>
    <name type="common">Albany pitcher plant</name>
    <dbReference type="NCBI Taxonomy" id="3775"/>
    <lineage>
        <taxon>Eukaryota</taxon>
        <taxon>Viridiplantae</taxon>
        <taxon>Streptophyta</taxon>
        <taxon>Embryophyta</taxon>
        <taxon>Tracheophyta</taxon>
        <taxon>Spermatophyta</taxon>
        <taxon>Magnoliopsida</taxon>
        <taxon>eudicotyledons</taxon>
        <taxon>Gunneridae</taxon>
        <taxon>Pentapetalae</taxon>
        <taxon>rosids</taxon>
        <taxon>fabids</taxon>
        <taxon>Oxalidales</taxon>
        <taxon>Cephalotaceae</taxon>
        <taxon>Cephalotus</taxon>
    </lineage>
</organism>
<name>A0A1Q3AY59_CEPFO</name>
<sequence length="180" mass="19383">MNSMSKALSGDETTTDCQEESGWTMYLEDFSANNNEDNEKISYSSGIEGSSLISDAASSVTKKCADINEHVVGFSLEKSCHKLSVIKKKKSKGVLVDDALEDTASSPVASPKICSLMKLLGKDPKQKDSMGISQEKGSTSSKIDERSGLGFIGRDNDYTEELKKRALCLVPLSLVANFPG</sequence>
<evidence type="ECO:0000313" key="2">
    <source>
        <dbReference type="EMBL" id="GAV60650.1"/>
    </source>
</evidence>
<dbReference type="InterPro" id="IPR039280">
    <property type="entry name" value="VUP"/>
</dbReference>
<comment type="caution">
    <text evidence="2">The sequence shown here is derived from an EMBL/GenBank/DDBJ whole genome shotgun (WGS) entry which is preliminary data.</text>
</comment>
<dbReference type="STRING" id="3775.A0A1Q3AY59"/>
<dbReference type="GO" id="GO:0010089">
    <property type="term" value="P:xylem development"/>
    <property type="evidence" value="ECO:0007669"/>
    <property type="project" value="InterPro"/>
</dbReference>
<protein>
    <submittedName>
        <fullName evidence="2">Uncharacterized protein</fullName>
    </submittedName>
</protein>
<dbReference type="InParanoid" id="A0A1Q3AY59"/>
<dbReference type="PANTHER" id="PTHR33974">
    <property type="entry name" value="VASCULAR-RELATED UNKNOWN PROTEIN 1-RELATED"/>
    <property type="match status" value="1"/>
</dbReference>
<evidence type="ECO:0000313" key="3">
    <source>
        <dbReference type="Proteomes" id="UP000187406"/>
    </source>
</evidence>
<dbReference type="Proteomes" id="UP000187406">
    <property type="component" value="Unassembled WGS sequence"/>
</dbReference>
<evidence type="ECO:0000256" key="1">
    <source>
        <dbReference type="SAM" id="MobiDB-lite"/>
    </source>
</evidence>
<proteinExistence type="predicted"/>
<dbReference type="OrthoDB" id="779856at2759"/>
<gene>
    <name evidence="2" type="ORF">CFOL_v3_04179</name>
</gene>
<feature type="compositionally biased region" description="Polar residues" evidence="1">
    <location>
        <begin position="131"/>
        <end position="141"/>
    </location>
</feature>
<reference evidence="3" key="1">
    <citation type="submission" date="2016-04" db="EMBL/GenBank/DDBJ databases">
        <title>Cephalotus genome sequencing.</title>
        <authorList>
            <person name="Fukushima K."/>
            <person name="Hasebe M."/>
            <person name="Fang X."/>
        </authorList>
    </citation>
    <scope>NUCLEOTIDE SEQUENCE [LARGE SCALE GENOMIC DNA]</scope>
    <source>
        <strain evidence="3">cv. St1</strain>
    </source>
</reference>
<keyword evidence="3" id="KW-1185">Reference proteome</keyword>
<feature type="region of interest" description="Disordered" evidence="1">
    <location>
        <begin position="124"/>
        <end position="144"/>
    </location>
</feature>
<dbReference type="EMBL" id="BDDD01000163">
    <property type="protein sequence ID" value="GAV60650.1"/>
    <property type="molecule type" value="Genomic_DNA"/>
</dbReference>
<dbReference type="PANTHER" id="PTHR33974:SF25">
    <property type="entry name" value="SMALL PHOSPHATASE-LIKE PROTEIN 2, PUTATIVE-RELATED"/>
    <property type="match status" value="1"/>
</dbReference>
<accession>A0A1Q3AY59</accession>
<dbReference type="AlphaFoldDB" id="A0A1Q3AY59"/>